<evidence type="ECO:0000313" key="2">
    <source>
        <dbReference type="EMBL" id="MFC3680771.1"/>
    </source>
</evidence>
<name>A0ABV7VT86_9GAMM</name>
<evidence type="ECO:0000313" key="3">
    <source>
        <dbReference type="Proteomes" id="UP001595722"/>
    </source>
</evidence>
<keyword evidence="3" id="KW-1185">Reference proteome</keyword>
<dbReference type="RefSeq" id="WP_376866870.1">
    <property type="nucleotide sequence ID" value="NZ_JBHRYB010000013.1"/>
</dbReference>
<reference evidence="3" key="1">
    <citation type="journal article" date="2019" name="Int. J. Syst. Evol. Microbiol.">
        <title>The Global Catalogue of Microorganisms (GCM) 10K type strain sequencing project: providing services to taxonomists for standard genome sequencing and annotation.</title>
        <authorList>
            <consortium name="The Broad Institute Genomics Platform"/>
            <consortium name="The Broad Institute Genome Sequencing Center for Infectious Disease"/>
            <person name="Wu L."/>
            <person name="Ma J."/>
        </authorList>
    </citation>
    <scope>NUCLEOTIDE SEQUENCE [LARGE SCALE GENOMIC DNA]</scope>
    <source>
        <strain evidence="3">KCTC 42424</strain>
    </source>
</reference>
<accession>A0ABV7VT86</accession>
<dbReference type="Proteomes" id="UP001595722">
    <property type="component" value="Unassembled WGS sequence"/>
</dbReference>
<organism evidence="2 3">
    <name type="scientific">Bacterioplanoides pacificum</name>
    <dbReference type="NCBI Taxonomy" id="1171596"/>
    <lineage>
        <taxon>Bacteria</taxon>
        <taxon>Pseudomonadati</taxon>
        <taxon>Pseudomonadota</taxon>
        <taxon>Gammaproteobacteria</taxon>
        <taxon>Oceanospirillales</taxon>
        <taxon>Oceanospirillaceae</taxon>
        <taxon>Bacterioplanoides</taxon>
    </lineage>
</organism>
<sequence length="72" mass="7499">MSRQPPGTSKTMAISGACCGIRPDLEAMTDDTGFDFSAAAGLLPEAEPDNPSDSDYPAGAQHTIKSQKKDAK</sequence>
<gene>
    <name evidence="2" type="ORF">ACFOMG_11745</name>
</gene>
<dbReference type="EMBL" id="JBHRYB010000013">
    <property type="protein sequence ID" value="MFC3680771.1"/>
    <property type="molecule type" value="Genomic_DNA"/>
</dbReference>
<protein>
    <submittedName>
        <fullName evidence="2">Uncharacterized protein</fullName>
    </submittedName>
</protein>
<feature type="region of interest" description="Disordered" evidence="1">
    <location>
        <begin position="41"/>
        <end position="72"/>
    </location>
</feature>
<proteinExistence type="predicted"/>
<comment type="caution">
    <text evidence="2">The sequence shown here is derived from an EMBL/GenBank/DDBJ whole genome shotgun (WGS) entry which is preliminary data.</text>
</comment>
<evidence type="ECO:0000256" key="1">
    <source>
        <dbReference type="SAM" id="MobiDB-lite"/>
    </source>
</evidence>